<evidence type="ECO:0000259" key="8">
    <source>
        <dbReference type="Pfam" id="PF00394"/>
    </source>
</evidence>
<evidence type="ECO:0008006" key="13">
    <source>
        <dbReference type="Google" id="ProtNLM"/>
    </source>
</evidence>
<reference evidence="11" key="1">
    <citation type="submission" date="2022-09" db="EMBL/GenBank/DDBJ databases">
        <title>Fusarium specimens isolated from Avocado Roots.</title>
        <authorList>
            <person name="Stajich J."/>
            <person name="Roper C."/>
            <person name="Heimlech-Rivalta G."/>
        </authorList>
    </citation>
    <scope>NUCLEOTIDE SEQUENCE</scope>
    <source>
        <strain evidence="11">CF00136</strain>
    </source>
</reference>
<name>A0A9W8RPJ1_9HYPO</name>
<evidence type="ECO:0000259" key="10">
    <source>
        <dbReference type="Pfam" id="PF07732"/>
    </source>
</evidence>
<evidence type="ECO:0000256" key="6">
    <source>
        <dbReference type="ARBA" id="ARBA00023008"/>
    </source>
</evidence>
<gene>
    <name evidence="11" type="ORF">NW762_013453</name>
</gene>
<dbReference type="PANTHER" id="PTHR11709">
    <property type="entry name" value="MULTI-COPPER OXIDASE"/>
    <property type="match status" value="1"/>
</dbReference>
<dbReference type="CDD" id="cd13876">
    <property type="entry name" value="CuRO_2_Abr2_like"/>
    <property type="match status" value="1"/>
</dbReference>
<dbReference type="PANTHER" id="PTHR11709:SF488">
    <property type="entry name" value="LACCASE-RELATED"/>
    <property type="match status" value="1"/>
</dbReference>
<evidence type="ECO:0000313" key="11">
    <source>
        <dbReference type="EMBL" id="KAJ4246513.1"/>
    </source>
</evidence>
<keyword evidence="3" id="KW-0732">Signal</keyword>
<dbReference type="GO" id="GO:0005507">
    <property type="term" value="F:copper ion binding"/>
    <property type="evidence" value="ECO:0007669"/>
    <property type="project" value="InterPro"/>
</dbReference>
<feature type="domain" description="Plastocyanin-like" evidence="8">
    <location>
        <begin position="193"/>
        <end position="293"/>
    </location>
</feature>
<dbReference type="InterPro" id="IPR001117">
    <property type="entry name" value="Cu-oxidase_2nd"/>
</dbReference>
<proteinExistence type="inferred from homology"/>
<comment type="caution">
    <text evidence="11">The sequence shown here is derived from an EMBL/GenBank/DDBJ whole genome shotgun (WGS) entry which is preliminary data.</text>
</comment>
<sequence>MLTISSSSGIGHKQTVGNWNDGTAGLSQFPTLPRSNWTNAYDTSGSWGLNWFAEHTTTASVDGLYGALYVAPAPDRPRPYHLITNDTLELRQIMEAEREIRHLIIQNHQHRDTVWKLLRMKAEGSEYYCYDSILVNGGFQALMFALVKHQLIQAVNIGKGRVHCRQPGFDHLNGQSLDEKGCIQPPNLPNETCTPTLADYEVIETQGRKYVMLNLMNMGFEHAEKFSIDHHKMIVVANNGGFVIPQETDVVYIPNGSRITVLVRLDAEPADYTIRISSTSILQNLHGYSVLRYPAKRLPRYGEPMTLPSVAPERMCLFPDGNTPVNCSTVEGQFLPPYPPQPPPANSKHGLEQADFTFRLAASSQPSKTEKFVPEYFLNGKPWQLFHSSMLPLLFHNTNETLDKPIISNLTLGSVVDLIIENHINETIPLYKHGEPAWLLGSGSQQKFPGDTVHDAIRKSSSPDNALNLRDPALVVVHDLPPLGWSVLRFKVTAQQATMLHAIKLRYFALGMTVPILEGITEEAPIKIPESVINRPHVEFQPAHDGIFG</sequence>
<evidence type="ECO:0000256" key="5">
    <source>
        <dbReference type="ARBA" id="ARBA00023002"/>
    </source>
</evidence>
<dbReference type="EMBL" id="JAOQAZ010000042">
    <property type="protein sequence ID" value="KAJ4246513.1"/>
    <property type="molecule type" value="Genomic_DNA"/>
</dbReference>
<evidence type="ECO:0000256" key="1">
    <source>
        <dbReference type="ARBA" id="ARBA00010609"/>
    </source>
</evidence>
<keyword evidence="5" id="KW-0560">Oxidoreductase</keyword>
<dbReference type="Pfam" id="PF07732">
    <property type="entry name" value="Cu-oxidase_3"/>
    <property type="match status" value="1"/>
</dbReference>
<feature type="domain" description="Plastocyanin-like" evidence="10">
    <location>
        <begin position="11"/>
        <end position="73"/>
    </location>
</feature>
<dbReference type="InterPro" id="IPR008972">
    <property type="entry name" value="Cupredoxin"/>
</dbReference>
<dbReference type="Pfam" id="PF00394">
    <property type="entry name" value="Cu-oxidase"/>
    <property type="match status" value="1"/>
</dbReference>
<protein>
    <recommendedName>
        <fullName evidence="13">Laccase</fullName>
    </recommendedName>
</protein>
<dbReference type="AlphaFoldDB" id="A0A9W8RPJ1"/>
<dbReference type="InterPro" id="IPR045087">
    <property type="entry name" value="Cu-oxidase_fam"/>
</dbReference>
<keyword evidence="12" id="KW-1185">Reference proteome</keyword>
<dbReference type="InterPro" id="IPR011706">
    <property type="entry name" value="Cu-oxidase_C"/>
</dbReference>
<dbReference type="InterPro" id="IPR011707">
    <property type="entry name" value="Cu-oxidase-like_N"/>
</dbReference>
<accession>A0A9W8RPJ1</accession>
<dbReference type="Proteomes" id="UP001152049">
    <property type="component" value="Unassembled WGS sequence"/>
</dbReference>
<keyword evidence="4" id="KW-0677">Repeat</keyword>
<dbReference type="SUPFAM" id="SSF49503">
    <property type="entry name" value="Cupredoxins"/>
    <property type="match status" value="3"/>
</dbReference>
<keyword evidence="7" id="KW-0325">Glycoprotein</keyword>
<evidence type="ECO:0000313" key="12">
    <source>
        <dbReference type="Proteomes" id="UP001152049"/>
    </source>
</evidence>
<organism evidence="11 12">
    <name type="scientific">Fusarium torreyae</name>
    <dbReference type="NCBI Taxonomy" id="1237075"/>
    <lineage>
        <taxon>Eukaryota</taxon>
        <taxon>Fungi</taxon>
        <taxon>Dikarya</taxon>
        <taxon>Ascomycota</taxon>
        <taxon>Pezizomycotina</taxon>
        <taxon>Sordariomycetes</taxon>
        <taxon>Hypocreomycetidae</taxon>
        <taxon>Hypocreales</taxon>
        <taxon>Nectriaceae</taxon>
        <taxon>Fusarium</taxon>
    </lineage>
</organism>
<evidence type="ECO:0000256" key="2">
    <source>
        <dbReference type="ARBA" id="ARBA00022723"/>
    </source>
</evidence>
<dbReference type="GO" id="GO:0016491">
    <property type="term" value="F:oxidoreductase activity"/>
    <property type="evidence" value="ECO:0007669"/>
    <property type="project" value="UniProtKB-KW"/>
</dbReference>
<evidence type="ECO:0000259" key="9">
    <source>
        <dbReference type="Pfam" id="PF07731"/>
    </source>
</evidence>
<feature type="domain" description="Plastocyanin-like" evidence="9">
    <location>
        <begin position="397"/>
        <end position="519"/>
    </location>
</feature>
<evidence type="ECO:0000256" key="7">
    <source>
        <dbReference type="ARBA" id="ARBA00023180"/>
    </source>
</evidence>
<dbReference type="Gene3D" id="2.60.40.420">
    <property type="entry name" value="Cupredoxins - blue copper proteins"/>
    <property type="match status" value="3"/>
</dbReference>
<dbReference type="Pfam" id="PF07731">
    <property type="entry name" value="Cu-oxidase_2"/>
    <property type="match status" value="1"/>
</dbReference>
<evidence type="ECO:0000256" key="3">
    <source>
        <dbReference type="ARBA" id="ARBA00022729"/>
    </source>
</evidence>
<keyword evidence="6" id="KW-0186">Copper</keyword>
<evidence type="ECO:0000256" key="4">
    <source>
        <dbReference type="ARBA" id="ARBA00022737"/>
    </source>
</evidence>
<comment type="similarity">
    <text evidence="1">Belongs to the multicopper oxidase family.</text>
</comment>
<keyword evidence="2" id="KW-0479">Metal-binding</keyword>
<dbReference type="OrthoDB" id="2121828at2759"/>